<keyword evidence="6" id="KW-1185">Reference proteome</keyword>
<feature type="compositionally biased region" description="Low complexity" evidence="4">
    <location>
        <begin position="332"/>
        <end position="350"/>
    </location>
</feature>
<sequence length="895" mass="97601">MTTTIKQQRPKQQHWDDDQDGDDCFFETLDRVPSSISIDFDLPSSGSDSDQENDVRVSFASAIGPPSCFRNCQAEADDEDDRGRDFDYGIWMAEPMSIQERRRLLLHGMGLTSSKNLRRDPSSRRFSRTATSIKDPRQQPSPRTPSPSALVLHRSRSYSCTASPSPSHSSLLRSRSEPPSLWDRLGDHPKERSREGSGNGSSGRGSAVDGDDTQGADDDLLAPALCRIKNLDTGKEFVVSEVGKDGTWGKLNDLQTGHQLTLEEFEKCLGHSPIIKEVMRRAHLGGGKQKQPKSSSKSRSSSCRKKGGWLKNIMFVAGSVTGLMSEKDKGNSAKSSSTSSPSCGNSPSSSELMKVRQHGKPYKELTGLCMCQEIQAHQGSIWTIKFSTDARYLASAGEDRVVHVWQALERNISGSSSQGRDPTQQCMAACGSPDPPPAFLGSQTSKRAARKGLGPFASSRRSLPDNIVMSETIFSLSDKPVCSFHGHLDDVLDLSWSQSQHLLSSSMDKTVRLWDMETGACLKLFAHNDYVTCIQFNPIDDGYFISGSLDAKVRIWSISDRQVVDWCDLHEMVTAACYTPDGQGALVGSHKGSCRFFDTSDGRLCQKGQLEIRNKKKKSHAKKVTGFQFAPGNASEVMITSADSQIRVFDGFDMIHKFRGFRNTSSQISASFTSDGKYVVCASEDSHVYVWKREGSRSPGFGGRSKGWATTRSHEHFPCRDVSVAIPWPGSGSCCRPQPPLSSSSLRQTDNNKQHQSTKYPLDHQGSSSALEDMFHSSRSHGHPPLPKKSFSEHALVCNEDLSCPSRSVSGIGSSSFASASPSLQAGASLSVASSSSPSTSWGWYSGSGSKASSCVVEEASAWGLVIVTAGLGGDIRIYQNFGLPVRLGRQTNLF</sequence>
<dbReference type="PANTHER" id="PTHR14221">
    <property type="entry name" value="WD REPEAT DOMAIN 44"/>
    <property type="match status" value="1"/>
</dbReference>
<feature type="compositionally biased region" description="Low complexity" evidence="4">
    <location>
        <begin position="157"/>
        <end position="181"/>
    </location>
</feature>
<feature type="compositionally biased region" description="Low complexity" evidence="4">
    <location>
        <begin position="292"/>
        <end position="301"/>
    </location>
</feature>
<comment type="caution">
    <text evidence="5">The sequence shown here is derived from an EMBL/GenBank/DDBJ whole genome shotgun (WGS) entry which is preliminary data.</text>
</comment>
<name>A0A9D5H5Y1_9LILI</name>
<dbReference type="PANTHER" id="PTHR14221:SF67">
    <property type="entry name" value="WD REPEAT-CONTAINING PROTEIN 44-LIKE"/>
    <property type="match status" value="1"/>
</dbReference>
<evidence type="ECO:0000256" key="3">
    <source>
        <dbReference type="PROSITE-ProRule" id="PRU00221"/>
    </source>
</evidence>
<dbReference type="InterPro" id="IPR036322">
    <property type="entry name" value="WD40_repeat_dom_sf"/>
</dbReference>
<dbReference type="FunFam" id="2.130.10.10:FF:000329">
    <property type="entry name" value="WD repeat-containing protein 44"/>
    <property type="match status" value="1"/>
</dbReference>
<reference evidence="5" key="2">
    <citation type="journal article" date="2022" name="Hortic Res">
        <title>The genome of Dioscorea zingiberensis sheds light on the biosynthesis, origin and evolution of the medicinally important diosgenin saponins.</title>
        <authorList>
            <person name="Li Y."/>
            <person name="Tan C."/>
            <person name="Li Z."/>
            <person name="Guo J."/>
            <person name="Li S."/>
            <person name="Chen X."/>
            <person name="Wang C."/>
            <person name="Dai X."/>
            <person name="Yang H."/>
            <person name="Song W."/>
            <person name="Hou L."/>
            <person name="Xu J."/>
            <person name="Tong Z."/>
            <person name="Xu A."/>
            <person name="Yuan X."/>
            <person name="Wang W."/>
            <person name="Yang Q."/>
            <person name="Chen L."/>
            <person name="Sun Z."/>
            <person name="Wang K."/>
            <person name="Pan B."/>
            <person name="Chen J."/>
            <person name="Bao Y."/>
            <person name="Liu F."/>
            <person name="Qi X."/>
            <person name="Gang D.R."/>
            <person name="Wen J."/>
            <person name="Li J."/>
        </authorList>
    </citation>
    <scope>NUCLEOTIDE SEQUENCE</scope>
    <source>
        <strain evidence="5">Dzin_1.0</strain>
    </source>
</reference>
<dbReference type="PROSITE" id="PS50294">
    <property type="entry name" value="WD_REPEATS_REGION"/>
    <property type="match status" value="3"/>
</dbReference>
<evidence type="ECO:0000313" key="6">
    <source>
        <dbReference type="Proteomes" id="UP001085076"/>
    </source>
</evidence>
<dbReference type="SMART" id="SM00320">
    <property type="entry name" value="WD40"/>
    <property type="match status" value="6"/>
</dbReference>
<dbReference type="InterPro" id="IPR020472">
    <property type="entry name" value="WD40_PAC1"/>
</dbReference>
<reference evidence="5" key="1">
    <citation type="submission" date="2021-03" db="EMBL/GenBank/DDBJ databases">
        <authorList>
            <person name="Li Z."/>
            <person name="Yang C."/>
        </authorList>
    </citation>
    <scope>NUCLEOTIDE SEQUENCE</scope>
    <source>
        <strain evidence="5">Dzin_1.0</strain>
        <tissue evidence="5">Leaf</tissue>
    </source>
</reference>
<keyword evidence="2" id="KW-0677">Repeat</keyword>
<feature type="region of interest" description="Disordered" evidence="4">
    <location>
        <begin position="735"/>
        <end position="788"/>
    </location>
</feature>
<keyword evidence="1 3" id="KW-0853">WD repeat</keyword>
<dbReference type="InterPro" id="IPR001680">
    <property type="entry name" value="WD40_rpt"/>
</dbReference>
<evidence type="ECO:0000256" key="2">
    <source>
        <dbReference type="ARBA" id="ARBA00022737"/>
    </source>
</evidence>
<organism evidence="5 6">
    <name type="scientific">Dioscorea zingiberensis</name>
    <dbReference type="NCBI Taxonomy" id="325984"/>
    <lineage>
        <taxon>Eukaryota</taxon>
        <taxon>Viridiplantae</taxon>
        <taxon>Streptophyta</taxon>
        <taxon>Embryophyta</taxon>
        <taxon>Tracheophyta</taxon>
        <taxon>Spermatophyta</taxon>
        <taxon>Magnoliopsida</taxon>
        <taxon>Liliopsida</taxon>
        <taxon>Dioscoreales</taxon>
        <taxon>Dioscoreaceae</taxon>
        <taxon>Dioscorea</taxon>
    </lineage>
</organism>
<feature type="repeat" description="WD" evidence="3">
    <location>
        <begin position="484"/>
        <end position="524"/>
    </location>
</feature>
<feature type="region of interest" description="Disordered" evidence="4">
    <location>
        <begin position="284"/>
        <end position="304"/>
    </location>
</feature>
<feature type="repeat" description="WD" evidence="3">
    <location>
        <begin position="524"/>
        <end position="566"/>
    </location>
</feature>
<dbReference type="SUPFAM" id="SSF50978">
    <property type="entry name" value="WD40 repeat-like"/>
    <property type="match status" value="1"/>
</dbReference>
<evidence type="ECO:0000313" key="5">
    <source>
        <dbReference type="EMBL" id="KAJ0964443.1"/>
    </source>
</evidence>
<feature type="region of interest" description="Disordered" evidence="4">
    <location>
        <begin position="1"/>
        <end position="22"/>
    </location>
</feature>
<evidence type="ECO:0008006" key="7">
    <source>
        <dbReference type="Google" id="ProtNLM"/>
    </source>
</evidence>
<gene>
    <name evidence="5" type="ORF">J5N97_029565</name>
</gene>
<dbReference type="Pfam" id="PF00400">
    <property type="entry name" value="WD40"/>
    <property type="match status" value="4"/>
</dbReference>
<feature type="region of interest" description="Disordered" evidence="4">
    <location>
        <begin position="113"/>
        <end position="216"/>
    </location>
</feature>
<dbReference type="PROSITE" id="PS00678">
    <property type="entry name" value="WD_REPEATS_1"/>
    <property type="match status" value="1"/>
</dbReference>
<evidence type="ECO:0000256" key="4">
    <source>
        <dbReference type="SAM" id="MobiDB-lite"/>
    </source>
</evidence>
<dbReference type="EMBL" id="JAGGNH010000009">
    <property type="protein sequence ID" value="KAJ0964443.1"/>
    <property type="molecule type" value="Genomic_DNA"/>
</dbReference>
<feature type="repeat" description="WD" evidence="3">
    <location>
        <begin position="374"/>
        <end position="406"/>
    </location>
</feature>
<dbReference type="PROSITE" id="PS50082">
    <property type="entry name" value="WD_REPEATS_2"/>
    <property type="match status" value="3"/>
</dbReference>
<proteinExistence type="predicted"/>
<dbReference type="InterPro" id="IPR040324">
    <property type="entry name" value="WDR44/Dgr2"/>
</dbReference>
<feature type="region of interest" description="Disordered" evidence="4">
    <location>
        <begin position="326"/>
        <end position="352"/>
    </location>
</feature>
<dbReference type="PRINTS" id="PR00320">
    <property type="entry name" value="GPROTEINBRPT"/>
</dbReference>
<feature type="compositionally biased region" description="Basic and acidic residues" evidence="4">
    <location>
        <begin position="184"/>
        <end position="195"/>
    </location>
</feature>
<dbReference type="InterPro" id="IPR019775">
    <property type="entry name" value="WD40_repeat_CS"/>
</dbReference>
<protein>
    <recommendedName>
        <fullName evidence="7">WD repeat-containing protein 44</fullName>
    </recommendedName>
</protein>
<feature type="compositionally biased region" description="Low complexity" evidence="4">
    <location>
        <begin position="735"/>
        <end position="748"/>
    </location>
</feature>
<dbReference type="Gene3D" id="2.130.10.10">
    <property type="entry name" value="YVTN repeat-like/Quinoprotein amine dehydrogenase"/>
    <property type="match status" value="2"/>
</dbReference>
<dbReference type="Proteomes" id="UP001085076">
    <property type="component" value="Miscellaneous, Linkage group lg09"/>
</dbReference>
<dbReference type="InterPro" id="IPR015943">
    <property type="entry name" value="WD40/YVTN_repeat-like_dom_sf"/>
</dbReference>
<dbReference type="OrthoDB" id="408728at2759"/>
<feature type="compositionally biased region" description="Polar residues" evidence="4">
    <location>
        <begin position="749"/>
        <end position="770"/>
    </location>
</feature>
<dbReference type="AlphaFoldDB" id="A0A9D5H5Y1"/>
<accession>A0A9D5H5Y1</accession>
<evidence type="ECO:0000256" key="1">
    <source>
        <dbReference type="ARBA" id="ARBA00022574"/>
    </source>
</evidence>